<keyword evidence="2" id="KW-1185">Reference proteome</keyword>
<dbReference type="Proteomes" id="UP001218188">
    <property type="component" value="Unassembled WGS sequence"/>
</dbReference>
<protein>
    <submittedName>
        <fullName evidence="1">Uncharacterized protein</fullName>
    </submittedName>
</protein>
<comment type="caution">
    <text evidence="1">The sequence shown here is derived from an EMBL/GenBank/DDBJ whole genome shotgun (WGS) entry which is preliminary data.</text>
</comment>
<gene>
    <name evidence="1" type="ORF">C8F04DRAFT_1227889</name>
</gene>
<proteinExistence type="predicted"/>
<organism evidence="1 2">
    <name type="scientific">Mycena alexandri</name>
    <dbReference type="NCBI Taxonomy" id="1745969"/>
    <lineage>
        <taxon>Eukaryota</taxon>
        <taxon>Fungi</taxon>
        <taxon>Dikarya</taxon>
        <taxon>Basidiomycota</taxon>
        <taxon>Agaricomycotina</taxon>
        <taxon>Agaricomycetes</taxon>
        <taxon>Agaricomycetidae</taxon>
        <taxon>Agaricales</taxon>
        <taxon>Marasmiineae</taxon>
        <taxon>Mycenaceae</taxon>
        <taxon>Mycena</taxon>
    </lineage>
</organism>
<dbReference type="AlphaFoldDB" id="A0AAD6TKB9"/>
<evidence type="ECO:0000313" key="1">
    <source>
        <dbReference type="EMBL" id="KAJ7045813.1"/>
    </source>
</evidence>
<evidence type="ECO:0000313" key="2">
    <source>
        <dbReference type="Proteomes" id="UP001218188"/>
    </source>
</evidence>
<name>A0AAD6TKB9_9AGAR</name>
<reference evidence="1" key="1">
    <citation type="submission" date="2023-03" db="EMBL/GenBank/DDBJ databases">
        <title>Massive genome expansion in bonnet fungi (Mycena s.s.) driven by repeated elements and novel gene families across ecological guilds.</title>
        <authorList>
            <consortium name="Lawrence Berkeley National Laboratory"/>
            <person name="Harder C.B."/>
            <person name="Miyauchi S."/>
            <person name="Viragh M."/>
            <person name="Kuo A."/>
            <person name="Thoen E."/>
            <person name="Andreopoulos B."/>
            <person name="Lu D."/>
            <person name="Skrede I."/>
            <person name="Drula E."/>
            <person name="Henrissat B."/>
            <person name="Morin E."/>
            <person name="Kohler A."/>
            <person name="Barry K."/>
            <person name="LaButti K."/>
            <person name="Morin E."/>
            <person name="Salamov A."/>
            <person name="Lipzen A."/>
            <person name="Mereny Z."/>
            <person name="Hegedus B."/>
            <person name="Baldrian P."/>
            <person name="Stursova M."/>
            <person name="Weitz H."/>
            <person name="Taylor A."/>
            <person name="Grigoriev I.V."/>
            <person name="Nagy L.G."/>
            <person name="Martin F."/>
            <person name="Kauserud H."/>
        </authorList>
    </citation>
    <scope>NUCLEOTIDE SEQUENCE</scope>
    <source>
        <strain evidence="1">CBHHK200</strain>
    </source>
</reference>
<dbReference type="EMBL" id="JARJCM010000004">
    <property type="protein sequence ID" value="KAJ7045813.1"/>
    <property type="molecule type" value="Genomic_DNA"/>
</dbReference>
<accession>A0AAD6TKB9</accession>
<sequence length="354" mass="39223">MNALRYLLNIEYIYNNAARFTNPFVSGVFYGSPVPLEIVEGFLKRVLQLEESLGWKREVLNVILEVALGGLNTAAGWERVAEETRYTGTAVRSTSRMVGERDKSVNINITRFNTSPGAGAARLPTCCAVPVRHTPNEDNLSENLMTRDCVKISKYLPRFSSFSHICLFLGASTNTDFSLGLILGILRYEDTGLLHLKKTIPGTFFAKNPNLRKGSRAIKTVATSGLPGLRELKLGTAGRLQSDLERGRVHLKILPCELVTLKQAAQFTEAFVACHEHLERSRVFRSRADMPRSPALLVWSSPQSKNPIDPFQVRKNGEFYPMLAQCELVDAQAGRHLRVDRASIGVLIGPAILG</sequence>